<evidence type="ECO:0000259" key="2">
    <source>
        <dbReference type="Pfam" id="PF21390"/>
    </source>
</evidence>
<organism evidence="3 4">
    <name type="scientific">Paracidovorax anthurii</name>
    <dbReference type="NCBI Taxonomy" id="78229"/>
    <lineage>
        <taxon>Bacteria</taxon>
        <taxon>Pseudomonadati</taxon>
        <taxon>Pseudomonadota</taxon>
        <taxon>Betaproteobacteria</taxon>
        <taxon>Burkholderiales</taxon>
        <taxon>Comamonadaceae</taxon>
        <taxon>Paracidovorax</taxon>
    </lineage>
</organism>
<protein>
    <submittedName>
        <fullName evidence="3">Thiazolinyl reductase component of yersiniabactin synthetase</fullName>
    </submittedName>
</protein>
<evidence type="ECO:0000313" key="4">
    <source>
        <dbReference type="Proteomes" id="UP000248856"/>
    </source>
</evidence>
<feature type="domain" description="Gfo/Idh/MocA-like oxidoreductase N-terminal" evidence="1">
    <location>
        <begin position="10"/>
        <end position="126"/>
    </location>
</feature>
<dbReference type="Pfam" id="PF21390">
    <property type="entry name" value="Irp3-like_C"/>
    <property type="match status" value="1"/>
</dbReference>
<dbReference type="InterPro" id="IPR048655">
    <property type="entry name" value="Irp3-like_C"/>
</dbReference>
<name>A0A328Z880_9BURK</name>
<dbReference type="InterPro" id="IPR010091">
    <property type="entry name" value="Thiazolinyl_imide_reductase"/>
</dbReference>
<dbReference type="PANTHER" id="PTHR43377">
    <property type="entry name" value="BILIVERDIN REDUCTASE A"/>
    <property type="match status" value="1"/>
</dbReference>
<reference evidence="3 4" key="1">
    <citation type="submission" date="2018-06" db="EMBL/GenBank/DDBJ databases">
        <title>Genomic Encyclopedia of Archaeal and Bacterial Type Strains, Phase II (KMG-II): from individual species to whole genera.</title>
        <authorList>
            <person name="Goeker M."/>
        </authorList>
    </citation>
    <scope>NUCLEOTIDE SEQUENCE [LARGE SCALE GENOMIC DNA]</scope>
    <source>
        <strain evidence="3 4">CFPB 3232</strain>
    </source>
</reference>
<dbReference type="PANTHER" id="PTHR43377:SF1">
    <property type="entry name" value="BILIVERDIN REDUCTASE A"/>
    <property type="match status" value="1"/>
</dbReference>
<dbReference type="PIRSF" id="PIRSF017494">
    <property type="entry name" value="Thiaz_red"/>
    <property type="match status" value="1"/>
</dbReference>
<gene>
    <name evidence="3" type="ORF">AX018_101849</name>
</gene>
<dbReference type="NCBIfam" id="TIGR01761">
    <property type="entry name" value="thiaz-red"/>
    <property type="match status" value="1"/>
</dbReference>
<dbReference type="OrthoDB" id="9760689at2"/>
<feature type="domain" description="Thiazolinyl imine reductase-like C-terminal" evidence="2">
    <location>
        <begin position="153"/>
        <end position="254"/>
    </location>
</feature>
<dbReference type="RefSeq" id="WP_111877341.1">
    <property type="nucleotide sequence ID" value="NZ_CBCSGC010000069.1"/>
</dbReference>
<evidence type="ECO:0000259" key="1">
    <source>
        <dbReference type="Pfam" id="PF01408"/>
    </source>
</evidence>
<dbReference type="InterPro" id="IPR000683">
    <property type="entry name" value="Gfo/Idh/MocA-like_OxRdtase_N"/>
</dbReference>
<dbReference type="Gene3D" id="3.40.50.720">
    <property type="entry name" value="NAD(P)-binding Rossmann-like Domain"/>
    <property type="match status" value="2"/>
</dbReference>
<accession>A0A328Z880</accession>
<dbReference type="GO" id="GO:0000166">
    <property type="term" value="F:nucleotide binding"/>
    <property type="evidence" value="ECO:0007669"/>
    <property type="project" value="InterPro"/>
</dbReference>
<dbReference type="Proteomes" id="UP000248856">
    <property type="component" value="Unassembled WGS sequence"/>
</dbReference>
<dbReference type="SUPFAM" id="SSF51735">
    <property type="entry name" value="NAD(P)-binding Rossmann-fold domains"/>
    <property type="match status" value="1"/>
</dbReference>
<keyword evidence="4" id="KW-1185">Reference proteome</keyword>
<comment type="caution">
    <text evidence="3">The sequence shown here is derived from an EMBL/GenBank/DDBJ whole genome shotgun (WGS) entry which is preliminary data.</text>
</comment>
<dbReference type="AlphaFoldDB" id="A0A328Z880"/>
<dbReference type="Pfam" id="PF01408">
    <property type="entry name" value="GFO_IDH_MocA"/>
    <property type="match status" value="1"/>
</dbReference>
<proteinExistence type="predicted"/>
<dbReference type="InterPro" id="IPR036291">
    <property type="entry name" value="NAD(P)-bd_dom_sf"/>
</dbReference>
<evidence type="ECO:0000313" key="3">
    <source>
        <dbReference type="EMBL" id="RAR82268.1"/>
    </source>
</evidence>
<dbReference type="EMBL" id="QLTA01000018">
    <property type="protein sequence ID" value="RAR82268.1"/>
    <property type="molecule type" value="Genomic_DNA"/>
</dbReference>
<dbReference type="InterPro" id="IPR051450">
    <property type="entry name" value="Gfo/Idh/MocA_Oxidoreductases"/>
</dbReference>
<sequence>MNSPDPKKRRVLIAGAKFGEMYLNAFLQAQPGLELAGLLATGSPRAQQLAHAFGIPLYTHVDQVPDDIDIACVVVRSTVVGGSGTALAEAFLRRGMHVIQEHPLHPDDAERLQGLADERGCAYWINSYYAHAPAGQCWIERARRARQLLGGEAAHFAHLTTSRQLLYSSLDLLLQACGTDGTGHEVAVEATADEDGAFRLLRLDLGGCRAALRLQTYLDPGDPDLHSLAMHQLTLGWPSGYLSLEASHGPVLWTSALYDPRHRESDQSLYRSAQDAGGDPFARPGTHLVHPAPPDWRHALEVDGPTGVGRVLQMLNRHLDGAPVPSAFRAGYQQALARLWQQTLRCAGAARERSLPPPRILDVQALAEPCHLEPEPAP</sequence>